<dbReference type="InterPro" id="IPR001054">
    <property type="entry name" value="A/G_cyclase"/>
</dbReference>
<comment type="caution">
    <text evidence="2">The sequence shown here is derived from an EMBL/GenBank/DDBJ whole genome shotgun (WGS) entry which is preliminary data.</text>
</comment>
<reference evidence="2 3" key="1">
    <citation type="journal article" date="2011" name="J. Bacteriol.">
        <title>Genome Sequences for Five Strains of the Emerging Pathogen Haemophilus haemolyticus.</title>
        <authorList>
            <person name="Jordan I.K."/>
            <person name="Conley A.B."/>
            <person name="Antonov I.V."/>
            <person name="Arthur R.A."/>
            <person name="Cook E.D."/>
            <person name="Cooper G.P."/>
            <person name="Jones B.L."/>
            <person name="Knipe K.M."/>
            <person name="Lee K.J."/>
            <person name="Liu X."/>
            <person name="Mitchell G.J."/>
            <person name="Pande P.R."/>
            <person name="Petit R.A."/>
            <person name="Qin S."/>
            <person name="Rajan V.N."/>
            <person name="Sarda S."/>
            <person name="Sebastian A."/>
            <person name="Tang S."/>
            <person name="Thapliyal R."/>
            <person name="Varghese N.J."/>
            <person name="Ye T."/>
            <person name="Katz L.S."/>
            <person name="Wang X."/>
            <person name="Rowe L."/>
            <person name="Frace M."/>
            <person name="Mayer L.W."/>
        </authorList>
    </citation>
    <scope>NUCLEOTIDE SEQUENCE [LARGE SCALE GENOMIC DNA]</scope>
    <source>
        <strain evidence="2 3">M19501</strain>
    </source>
</reference>
<dbReference type="RefSeq" id="WP_005632397.1">
    <property type="nucleotide sequence ID" value="NZ_AFQO01000015.1"/>
</dbReference>
<protein>
    <submittedName>
        <fullName evidence="2">Putative adenylyl cyclase class-3/4/guanylyl cyclase</fullName>
    </submittedName>
</protein>
<dbReference type="Proteomes" id="UP000003258">
    <property type="component" value="Unassembled WGS sequence"/>
</dbReference>
<organism evidence="2 3">
    <name type="scientific">Haemophilus haemolyticus M19501</name>
    <dbReference type="NCBI Taxonomy" id="1028803"/>
    <lineage>
        <taxon>Bacteria</taxon>
        <taxon>Pseudomonadati</taxon>
        <taxon>Pseudomonadota</taxon>
        <taxon>Gammaproteobacteria</taxon>
        <taxon>Pasteurellales</taxon>
        <taxon>Pasteurellaceae</taxon>
        <taxon>Haemophilus</taxon>
    </lineage>
</organism>
<proteinExistence type="predicted"/>
<dbReference type="Pfam" id="PF00211">
    <property type="entry name" value="Guanylate_cyc"/>
    <property type="match status" value="1"/>
</dbReference>
<dbReference type="eggNOG" id="COG2114">
    <property type="taxonomic scope" value="Bacteria"/>
</dbReference>
<dbReference type="Gene3D" id="3.30.70.1230">
    <property type="entry name" value="Nucleotide cyclase"/>
    <property type="match status" value="1"/>
</dbReference>
<dbReference type="GO" id="GO:0009190">
    <property type="term" value="P:cyclic nucleotide biosynthetic process"/>
    <property type="evidence" value="ECO:0007669"/>
    <property type="project" value="InterPro"/>
</dbReference>
<evidence type="ECO:0000313" key="3">
    <source>
        <dbReference type="Proteomes" id="UP000003258"/>
    </source>
</evidence>
<dbReference type="AlphaFoldDB" id="F9GQY4"/>
<feature type="domain" description="Guanylate cyclase" evidence="1">
    <location>
        <begin position="46"/>
        <end position="180"/>
    </location>
</feature>
<sequence length="249" mass="28438">MSEYDYIQGKNRVESILDNHMIIEEKEKLPVDGSFTFENGYRTWLTSIFIDIRNSSKLFTSKNQEKTAKVIRAFISELIEILRDDDGFMLEIGIRGDCVYAIYNTPFQKDILNCANKTFDANTFINMFNKMLEQRGIAPIRAGIGMSTGYDLVIKTGRKGVGINEKVWIGTAVTEASNLSSLGDKNDYRRLMYSWRSYINFIDGLKAQNSNQNVENWFTSINNPIPNIGIVYNAGIIQSTFNEWIKSNV</sequence>
<dbReference type="GO" id="GO:0035556">
    <property type="term" value="P:intracellular signal transduction"/>
    <property type="evidence" value="ECO:0007669"/>
    <property type="project" value="InterPro"/>
</dbReference>
<evidence type="ECO:0000259" key="1">
    <source>
        <dbReference type="PROSITE" id="PS50125"/>
    </source>
</evidence>
<dbReference type="SUPFAM" id="SSF55073">
    <property type="entry name" value="Nucleotide cyclase"/>
    <property type="match status" value="1"/>
</dbReference>
<dbReference type="PATRIC" id="fig|1028803.3.peg.1480"/>
<dbReference type="GO" id="GO:0004016">
    <property type="term" value="F:adenylate cyclase activity"/>
    <property type="evidence" value="ECO:0007669"/>
    <property type="project" value="UniProtKB-ARBA"/>
</dbReference>
<accession>F9GQY4</accession>
<dbReference type="PROSITE" id="PS50125">
    <property type="entry name" value="GUANYLATE_CYCLASE_2"/>
    <property type="match status" value="1"/>
</dbReference>
<name>F9GQY4_HAEHA</name>
<dbReference type="InterPro" id="IPR029787">
    <property type="entry name" value="Nucleotide_cyclase"/>
</dbReference>
<evidence type="ECO:0000313" key="2">
    <source>
        <dbReference type="EMBL" id="EGT74483.1"/>
    </source>
</evidence>
<gene>
    <name evidence="2" type="ORF">GG9_1414</name>
</gene>
<dbReference type="EMBL" id="AFQO01000015">
    <property type="protein sequence ID" value="EGT74483.1"/>
    <property type="molecule type" value="Genomic_DNA"/>
</dbReference>